<proteinExistence type="predicted"/>
<feature type="binding site" evidence="3">
    <location>
        <position position="85"/>
    </location>
    <ligand>
        <name>Zn(2+)</name>
        <dbReference type="ChEBI" id="CHEBI:29105"/>
    </ligand>
</feature>
<dbReference type="OMA" id="NDDPFGM"/>
<dbReference type="eggNOG" id="KOG3352">
    <property type="taxonomic scope" value="Eukaryota"/>
</dbReference>
<feature type="binding site" evidence="3">
    <location>
        <position position="107"/>
    </location>
    <ligand>
        <name>Zn(2+)</name>
        <dbReference type="ChEBI" id="CHEBI:29105"/>
    </ligand>
</feature>
<keyword evidence="2 3" id="KW-0862">Zinc</keyword>
<evidence type="ECO:0000313" key="4">
    <source>
        <dbReference type="EMBL" id="KDR22261.1"/>
    </source>
</evidence>
<evidence type="ECO:0000256" key="3">
    <source>
        <dbReference type="PIRSR" id="PIRSR602124-1"/>
    </source>
</evidence>
<dbReference type="PANTHER" id="PTHR10122">
    <property type="entry name" value="CYTOCHROME C OXIDASE SUBUNIT 5B, MITOCHONDRIAL"/>
    <property type="match status" value="1"/>
</dbReference>
<dbReference type="EMBL" id="KK852513">
    <property type="protein sequence ID" value="KDR22261.1"/>
    <property type="molecule type" value="Genomic_DNA"/>
</dbReference>
<evidence type="ECO:0000256" key="1">
    <source>
        <dbReference type="ARBA" id="ARBA00022723"/>
    </source>
</evidence>
<gene>
    <name evidence="4" type="ORF">L798_02366</name>
</gene>
<dbReference type="GO" id="GO:0045277">
    <property type="term" value="C:respiratory chain complex IV"/>
    <property type="evidence" value="ECO:0007669"/>
    <property type="project" value="InterPro"/>
</dbReference>
<dbReference type="FunCoup" id="A0A067REG6">
    <property type="interactions" value="1067"/>
</dbReference>
<dbReference type="InterPro" id="IPR036972">
    <property type="entry name" value="Cyt_c_oxidase_su5b_sf"/>
</dbReference>
<dbReference type="GO" id="GO:0006123">
    <property type="term" value="P:mitochondrial electron transport, cytochrome c to oxygen"/>
    <property type="evidence" value="ECO:0007669"/>
    <property type="project" value="InterPro"/>
</dbReference>
<sequence length="119" mass="13469">MVSICKRIALHSSRRNTVYLCVRLANTFMDPKELVTGLEKRELLNEEAGKDPDPYGLAIKRGPGTKDKPTLVSSAFDSRIIGCVCDDESSHINWMWLHKGNSTRCECGFWFKLVEKPPL</sequence>
<dbReference type="Pfam" id="PF01215">
    <property type="entry name" value="COX5B"/>
    <property type="match status" value="1"/>
</dbReference>
<evidence type="ECO:0000256" key="2">
    <source>
        <dbReference type="ARBA" id="ARBA00022833"/>
    </source>
</evidence>
<dbReference type="STRING" id="136037.A0A067REG6"/>
<dbReference type="Proteomes" id="UP000027135">
    <property type="component" value="Unassembled WGS sequence"/>
</dbReference>
<keyword evidence="1 3" id="KW-0479">Metal-binding</keyword>
<dbReference type="AlphaFoldDB" id="A0A067REG6"/>
<dbReference type="GO" id="GO:0005740">
    <property type="term" value="C:mitochondrial envelope"/>
    <property type="evidence" value="ECO:0007669"/>
    <property type="project" value="InterPro"/>
</dbReference>
<dbReference type="SUPFAM" id="SSF57802">
    <property type="entry name" value="Rubredoxin-like"/>
    <property type="match status" value="1"/>
</dbReference>
<feature type="binding site" evidence="3">
    <location>
        <position position="83"/>
    </location>
    <ligand>
        <name>Zn(2+)</name>
        <dbReference type="ChEBI" id="CHEBI:29105"/>
    </ligand>
</feature>
<dbReference type="CDD" id="cd00924">
    <property type="entry name" value="Cyt_c_Oxidase_Vb"/>
    <property type="match status" value="1"/>
</dbReference>
<dbReference type="Gene3D" id="2.60.11.10">
    <property type="entry name" value="Cytochrome c oxidase, subunit Vb"/>
    <property type="match status" value="1"/>
</dbReference>
<organism evidence="4 5">
    <name type="scientific">Zootermopsis nevadensis</name>
    <name type="common">Dampwood termite</name>
    <dbReference type="NCBI Taxonomy" id="136037"/>
    <lineage>
        <taxon>Eukaryota</taxon>
        <taxon>Metazoa</taxon>
        <taxon>Ecdysozoa</taxon>
        <taxon>Arthropoda</taxon>
        <taxon>Hexapoda</taxon>
        <taxon>Insecta</taxon>
        <taxon>Pterygota</taxon>
        <taxon>Neoptera</taxon>
        <taxon>Polyneoptera</taxon>
        <taxon>Dictyoptera</taxon>
        <taxon>Blattodea</taxon>
        <taxon>Blattoidea</taxon>
        <taxon>Termitoidae</taxon>
        <taxon>Termopsidae</taxon>
        <taxon>Zootermopsis</taxon>
    </lineage>
</organism>
<feature type="binding site" evidence="3">
    <location>
        <position position="105"/>
    </location>
    <ligand>
        <name>Zn(2+)</name>
        <dbReference type="ChEBI" id="CHEBI:29105"/>
    </ligand>
</feature>
<dbReference type="PROSITE" id="PS51359">
    <property type="entry name" value="COX5B_2"/>
    <property type="match status" value="1"/>
</dbReference>
<dbReference type="PANTHER" id="PTHR10122:SF0">
    <property type="entry name" value="CYTOCHROME C OXIDASE SUBUNIT 5B, ISOFORM A-RELATED"/>
    <property type="match status" value="1"/>
</dbReference>
<dbReference type="InParanoid" id="A0A067REG6"/>
<protein>
    <submittedName>
        <fullName evidence="4">Cytochrome c oxidase subunit 5B, mitochondrial</fullName>
    </submittedName>
</protein>
<dbReference type="GO" id="GO:0046872">
    <property type="term" value="F:metal ion binding"/>
    <property type="evidence" value="ECO:0007669"/>
    <property type="project" value="UniProtKB-KW"/>
</dbReference>
<reference evidence="4 5" key="1">
    <citation type="journal article" date="2014" name="Nat. Commun.">
        <title>Molecular traces of alternative social organization in a termite genome.</title>
        <authorList>
            <person name="Terrapon N."/>
            <person name="Li C."/>
            <person name="Robertson H.M."/>
            <person name="Ji L."/>
            <person name="Meng X."/>
            <person name="Booth W."/>
            <person name="Chen Z."/>
            <person name="Childers C.P."/>
            <person name="Glastad K.M."/>
            <person name="Gokhale K."/>
            <person name="Gowin J."/>
            <person name="Gronenberg W."/>
            <person name="Hermansen R.A."/>
            <person name="Hu H."/>
            <person name="Hunt B.G."/>
            <person name="Huylmans A.K."/>
            <person name="Khalil S.M."/>
            <person name="Mitchell R.D."/>
            <person name="Munoz-Torres M.C."/>
            <person name="Mustard J.A."/>
            <person name="Pan H."/>
            <person name="Reese J.T."/>
            <person name="Scharf M.E."/>
            <person name="Sun F."/>
            <person name="Vogel H."/>
            <person name="Xiao J."/>
            <person name="Yang W."/>
            <person name="Yang Z."/>
            <person name="Yang Z."/>
            <person name="Zhou J."/>
            <person name="Zhu J."/>
            <person name="Brent C.S."/>
            <person name="Elsik C.G."/>
            <person name="Goodisman M.A."/>
            <person name="Liberles D.A."/>
            <person name="Roe R.M."/>
            <person name="Vargo E.L."/>
            <person name="Vilcinskas A."/>
            <person name="Wang J."/>
            <person name="Bornberg-Bauer E."/>
            <person name="Korb J."/>
            <person name="Zhang G."/>
            <person name="Liebig J."/>
        </authorList>
    </citation>
    <scope>NUCLEOTIDE SEQUENCE [LARGE SCALE GENOMIC DNA]</scope>
    <source>
        <tissue evidence="4">Whole organism</tissue>
    </source>
</reference>
<accession>A0A067REG6</accession>
<dbReference type="OrthoDB" id="10249250at2759"/>
<evidence type="ECO:0000313" key="5">
    <source>
        <dbReference type="Proteomes" id="UP000027135"/>
    </source>
</evidence>
<keyword evidence="5" id="KW-1185">Reference proteome</keyword>
<dbReference type="InterPro" id="IPR002124">
    <property type="entry name" value="Cyt_c_oxidase_su5b"/>
</dbReference>
<dbReference type="FunFam" id="2.60.11.10:FF:000004">
    <property type="entry name" value="Cytochrome c oxidase subunit 5B"/>
    <property type="match status" value="1"/>
</dbReference>
<name>A0A067REG6_ZOONE</name>